<dbReference type="EMBL" id="JBHSOD010000044">
    <property type="protein sequence ID" value="MFC5888721.1"/>
    <property type="molecule type" value="Genomic_DNA"/>
</dbReference>
<sequence length="119" mass="12955">MEHRPEDRVIAVEPKLTVEKFGHTLTVTGRGLAIDGRTVDPAPLTQADAVLRGQDPRESTAFQVGDDGLVVYRGRRVARIDPTGTFQRPGSVQLNPSLTVPGPRPVQDLDLADTFDLDL</sequence>
<evidence type="ECO:0000256" key="1">
    <source>
        <dbReference type="SAM" id="MobiDB-lite"/>
    </source>
</evidence>
<comment type="caution">
    <text evidence="2">The sequence shown here is derived from an EMBL/GenBank/DDBJ whole genome shotgun (WGS) entry which is preliminary data.</text>
</comment>
<accession>A0ABW1F2W4</accession>
<feature type="region of interest" description="Disordered" evidence="1">
    <location>
        <begin position="82"/>
        <end position="109"/>
    </location>
</feature>
<evidence type="ECO:0008006" key="4">
    <source>
        <dbReference type="Google" id="ProtNLM"/>
    </source>
</evidence>
<gene>
    <name evidence="2" type="ORF">ACFP0N_27515</name>
</gene>
<dbReference type="RefSeq" id="WP_345330357.1">
    <property type="nucleotide sequence ID" value="NZ_BAAAVH010000111.1"/>
</dbReference>
<reference evidence="3" key="1">
    <citation type="journal article" date="2019" name="Int. J. Syst. Evol. Microbiol.">
        <title>The Global Catalogue of Microorganisms (GCM) 10K type strain sequencing project: providing services to taxonomists for standard genome sequencing and annotation.</title>
        <authorList>
            <consortium name="The Broad Institute Genomics Platform"/>
            <consortium name="The Broad Institute Genome Sequencing Center for Infectious Disease"/>
            <person name="Wu L."/>
            <person name="Ma J."/>
        </authorList>
    </citation>
    <scope>NUCLEOTIDE SEQUENCE [LARGE SCALE GENOMIC DNA]</scope>
    <source>
        <strain evidence="3">CGMCC 4.1469</strain>
    </source>
</reference>
<feature type="compositionally biased region" description="Polar residues" evidence="1">
    <location>
        <begin position="84"/>
        <end position="98"/>
    </location>
</feature>
<keyword evidence="3" id="KW-1185">Reference proteome</keyword>
<name>A0ABW1F2W4_9ACTN</name>
<evidence type="ECO:0000313" key="2">
    <source>
        <dbReference type="EMBL" id="MFC5888721.1"/>
    </source>
</evidence>
<protein>
    <recommendedName>
        <fullName evidence="4">FHA domain-containing protein</fullName>
    </recommendedName>
</protein>
<dbReference type="Proteomes" id="UP001596067">
    <property type="component" value="Unassembled WGS sequence"/>
</dbReference>
<organism evidence="2 3">
    <name type="scientific">Kitasatospora aburaviensis</name>
    <dbReference type="NCBI Taxonomy" id="67265"/>
    <lineage>
        <taxon>Bacteria</taxon>
        <taxon>Bacillati</taxon>
        <taxon>Actinomycetota</taxon>
        <taxon>Actinomycetes</taxon>
        <taxon>Kitasatosporales</taxon>
        <taxon>Streptomycetaceae</taxon>
        <taxon>Kitasatospora</taxon>
    </lineage>
</organism>
<proteinExistence type="predicted"/>
<evidence type="ECO:0000313" key="3">
    <source>
        <dbReference type="Proteomes" id="UP001596067"/>
    </source>
</evidence>